<evidence type="ECO:0000313" key="2">
    <source>
        <dbReference type="EMBL" id="KAG2195925.1"/>
    </source>
</evidence>
<organism evidence="2 3">
    <name type="scientific">Mucor saturninus</name>
    <dbReference type="NCBI Taxonomy" id="64648"/>
    <lineage>
        <taxon>Eukaryota</taxon>
        <taxon>Fungi</taxon>
        <taxon>Fungi incertae sedis</taxon>
        <taxon>Mucoromycota</taxon>
        <taxon>Mucoromycotina</taxon>
        <taxon>Mucoromycetes</taxon>
        <taxon>Mucorales</taxon>
        <taxon>Mucorineae</taxon>
        <taxon>Mucoraceae</taxon>
        <taxon>Mucor</taxon>
    </lineage>
</organism>
<keyword evidence="3" id="KW-1185">Reference proteome</keyword>
<sequence>MVFSSKISRIKSVRLGFKSKTETTSSSPPPTRREYNPSSPASNKVASFSETLLVISKEAKNTEFDDVFDSFFFSDKRCQNRALYMAARLKGGLDGIINPIRPSSSYGTLVELQQPLVLAPSHSTPLKSTPSSSVDGFWRMVAHRLYTLNYILFVLPSDSKSRIEFLNKMEANLSRIGDGNEIHRRGGMEAHFAIRYALDHKRPKRRKTLLEDAFELEKRNGGNVAGAVLPTTGLDEINKTNSLVEKARIIIEQCLESESKLSNSEKDAMYIFHSMRNGLHGAFEPHIELEEDRNLRHRLKRTVDQNNQVLKNPFEDEDCIVTEDDSNKSSREVDSGFYDGWAISA</sequence>
<name>A0A8H7QPJ7_9FUNG</name>
<comment type="caution">
    <text evidence="2">The sequence shown here is derived from an EMBL/GenBank/DDBJ whole genome shotgun (WGS) entry which is preliminary data.</text>
</comment>
<gene>
    <name evidence="2" type="ORF">INT47_002698</name>
</gene>
<evidence type="ECO:0000313" key="3">
    <source>
        <dbReference type="Proteomes" id="UP000603453"/>
    </source>
</evidence>
<feature type="region of interest" description="Disordered" evidence="1">
    <location>
        <begin position="18"/>
        <end position="43"/>
    </location>
</feature>
<dbReference type="AlphaFoldDB" id="A0A8H7QPJ7"/>
<accession>A0A8H7QPJ7</accession>
<protein>
    <submittedName>
        <fullName evidence="2">Uncharacterized protein</fullName>
    </submittedName>
</protein>
<reference evidence="2" key="1">
    <citation type="submission" date="2020-12" db="EMBL/GenBank/DDBJ databases">
        <title>Metabolic potential, ecology and presence of endohyphal bacteria is reflected in genomic diversity of Mucoromycotina.</title>
        <authorList>
            <person name="Muszewska A."/>
            <person name="Okrasinska A."/>
            <person name="Steczkiewicz K."/>
            <person name="Drgas O."/>
            <person name="Orlowska M."/>
            <person name="Perlinska-Lenart U."/>
            <person name="Aleksandrzak-Piekarczyk T."/>
            <person name="Szatraj K."/>
            <person name="Zielenkiewicz U."/>
            <person name="Pilsyk S."/>
            <person name="Malc E."/>
            <person name="Mieczkowski P."/>
            <person name="Kruszewska J.S."/>
            <person name="Biernat P."/>
            <person name="Pawlowska J."/>
        </authorList>
    </citation>
    <scope>NUCLEOTIDE SEQUENCE</scope>
    <source>
        <strain evidence="2">WA0000017839</strain>
    </source>
</reference>
<dbReference type="EMBL" id="JAEPRD010000158">
    <property type="protein sequence ID" value="KAG2195925.1"/>
    <property type="molecule type" value="Genomic_DNA"/>
</dbReference>
<evidence type="ECO:0000256" key="1">
    <source>
        <dbReference type="SAM" id="MobiDB-lite"/>
    </source>
</evidence>
<dbReference type="Proteomes" id="UP000603453">
    <property type="component" value="Unassembled WGS sequence"/>
</dbReference>
<proteinExistence type="predicted"/>
<dbReference type="OrthoDB" id="5596457at2759"/>